<dbReference type="InterPro" id="IPR005658">
    <property type="entry name" value="Prot_inh_ecotin"/>
</dbReference>
<dbReference type="EMBL" id="MABE01000724">
    <property type="protein sequence ID" value="OUS34158.1"/>
    <property type="molecule type" value="Genomic_DNA"/>
</dbReference>
<proteinExistence type="inferred from homology"/>
<comment type="caution">
    <text evidence="2">The sequence shown here is derived from an EMBL/GenBank/DDBJ whole genome shotgun (WGS) entry which is preliminary data.</text>
</comment>
<protein>
    <submittedName>
        <fullName evidence="2">Proteinase inhibitor I4 serpin</fullName>
    </submittedName>
</protein>
<dbReference type="Gene3D" id="2.60.40.550">
    <property type="entry name" value="Ecotin"/>
    <property type="match status" value="1"/>
</dbReference>
<accession>A0A1Y5HA81</accession>
<comment type="similarity">
    <text evidence="1">Belongs to the protease inhibitor I11 (ecotin) family.</text>
</comment>
<dbReference type="GO" id="GO:0004867">
    <property type="term" value="F:serine-type endopeptidase inhibitor activity"/>
    <property type="evidence" value="ECO:0007669"/>
    <property type="project" value="InterPro"/>
</dbReference>
<evidence type="ECO:0000256" key="1">
    <source>
        <dbReference type="ARBA" id="ARBA00010558"/>
    </source>
</evidence>
<organism evidence="2 3">
    <name type="scientific">Oleispira antarctica</name>
    <dbReference type="NCBI Taxonomy" id="188908"/>
    <lineage>
        <taxon>Bacteria</taxon>
        <taxon>Pseudomonadati</taxon>
        <taxon>Pseudomonadota</taxon>
        <taxon>Gammaproteobacteria</taxon>
        <taxon>Oceanospirillales</taxon>
        <taxon>Oceanospirillaceae</taxon>
        <taxon>Oleispira</taxon>
    </lineage>
</organism>
<sequence length="157" mass="17788">MKRLLLIISVYFLSPISLLWADNMKAFPPAEEGQVRYVIPLAEKTDEAAFKVELVIGKTIKVDSENRYFFAGQIQTQNIPGWGFTRYVLDDLGPVAGTLMAVSDQAEKVERFIPLLGEPYLVRYNSRLPIVVYAPEDAEVHYRIWSAGDELHEVDPS</sequence>
<evidence type="ECO:0000313" key="3">
    <source>
        <dbReference type="Proteomes" id="UP000227088"/>
    </source>
</evidence>
<name>A0A1Y5HA81_OLEAN</name>
<dbReference type="PANTHER" id="PTHR35890">
    <property type="match status" value="1"/>
</dbReference>
<dbReference type="PANTHER" id="PTHR35890:SF3">
    <property type="entry name" value="ECOTIN"/>
    <property type="match status" value="1"/>
</dbReference>
<dbReference type="AlphaFoldDB" id="A0A1Y5HA81"/>
<dbReference type="InterPro" id="IPR036198">
    <property type="entry name" value="Ecotin_sf"/>
</dbReference>
<gene>
    <name evidence="2" type="ORF">A9R00_12670</name>
</gene>
<dbReference type="Proteomes" id="UP000227088">
    <property type="component" value="Unassembled WGS sequence"/>
</dbReference>
<dbReference type="SUPFAM" id="SSF49772">
    <property type="entry name" value="Ecotin, trypsin inhibitor"/>
    <property type="match status" value="1"/>
</dbReference>
<reference evidence="3" key="1">
    <citation type="journal article" date="2017" name="Proc. Natl. Acad. Sci. U.S.A.">
        <title>Simulation of Deepwater Horizon oil plume reveals substrate specialization within a complex community of hydrocarbon degraders.</title>
        <authorList>
            <person name="Hu P."/>
            <person name="Dubinsky E.A."/>
            <person name="Probst A.J."/>
            <person name="Wang J."/>
            <person name="Sieber C.M.K."/>
            <person name="Tom L.M."/>
            <person name="Gardinali P."/>
            <person name="Banfield J.F."/>
            <person name="Atlas R.M."/>
            <person name="Andersen G.L."/>
        </authorList>
    </citation>
    <scope>NUCLEOTIDE SEQUENCE [LARGE SCALE GENOMIC DNA]</scope>
</reference>
<dbReference type="Pfam" id="PF03974">
    <property type="entry name" value="Ecotin"/>
    <property type="match status" value="1"/>
</dbReference>
<evidence type="ECO:0000313" key="2">
    <source>
        <dbReference type="EMBL" id="OUS34158.1"/>
    </source>
</evidence>
<dbReference type="PIRSF" id="PIRSF006865">
    <property type="entry name" value="Prot_inh_ecotin"/>
    <property type="match status" value="1"/>
</dbReference>